<keyword evidence="3" id="KW-1185">Reference proteome</keyword>
<feature type="transmembrane region" description="Helical" evidence="1">
    <location>
        <begin position="20"/>
        <end position="39"/>
    </location>
</feature>
<accession>A0ABV8D324</accession>
<feature type="transmembrane region" description="Helical" evidence="1">
    <location>
        <begin position="45"/>
        <end position="68"/>
    </location>
</feature>
<feature type="transmembrane region" description="Helical" evidence="1">
    <location>
        <begin position="75"/>
        <end position="91"/>
    </location>
</feature>
<comment type="caution">
    <text evidence="2">The sequence shown here is derived from an EMBL/GenBank/DDBJ whole genome shotgun (WGS) entry which is preliminary data.</text>
</comment>
<dbReference type="EMBL" id="JBHSAC010000083">
    <property type="protein sequence ID" value="MFC3932955.1"/>
    <property type="molecule type" value="Genomic_DNA"/>
</dbReference>
<keyword evidence="1" id="KW-1133">Transmembrane helix</keyword>
<feature type="transmembrane region" description="Helical" evidence="1">
    <location>
        <begin position="239"/>
        <end position="258"/>
    </location>
</feature>
<feature type="transmembrane region" description="Helical" evidence="1">
    <location>
        <begin position="126"/>
        <end position="143"/>
    </location>
</feature>
<feature type="transmembrane region" description="Helical" evidence="1">
    <location>
        <begin position="340"/>
        <end position="357"/>
    </location>
</feature>
<organism evidence="2 3">
    <name type="scientific">Streptococcus dentapri</name>
    <dbReference type="NCBI Taxonomy" id="573564"/>
    <lineage>
        <taxon>Bacteria</taxon>
        <taxon>Bacillati</taxon>
        <taxon>Bacillota</taxon>
        <taxon>Bacilli</taxon>
        <taxon>Lactobacillales</taxon>
        <taxon>Streptococcaceae</taxon>
        <taxon>Streptococcus</taxon>
    </lineage>
</organism>
<feature type="transmembrane region" description="Helical" evidence="1">
    <location>
        <begin position="163"/>
        <end position="181"/>
    </location>
</feature>
<gene>
    <name evidence="2" type="ORF">ACFOSE_09370</name>
</gene>
<keyword evidence="1" id="KW-0812">Transmembrane</keyword>
<name>A0ABV8D324_9STRE</name>
<sequence>MNLKTLSEEWQSFSEDHSKLYQFFYSIAFIVAVYTYFLKRFMTDATYIHLTIVSLLLSLAVFIWHIYLKRWSDEVLFAITAILIFVVLMPHKFYMIYFLPDFSLLSFLLLSVSVDPKQSNLMRTIFYAKIFLAITVLLFYIMGKVPDVTLWRDSKQLVRHSYGFLHPNSLSMFMMSIMCDFSLMKKKALAVSELLWITLVSLLVYAITDSRTGLFTFIIILACSFFKKTLLTYEVSGKVVFRSILAIFLLGIMLSLLYQSDSPFFEFLNKIFTGRLDNAHAYIEKYGFRLLPRRVPFLYHEDGGRIFNENFYVDSLLRQGLWVYILFPIMIGFQTVNKRFTLYHFILMLSTFLIASMEDYGASICMSSILLFNYFSFPEEDEKLDDWPTVPRSKYQRHRAHHSV</sequence>
<reference evidence="3" key="1">
    <citation type="journal article" date="2019" name="Int. J. Syst. Evol. Microbiol.">
        <title>The Global Catalogue of Microorganisms (GCM) 10K type strain sequencing project: providing services to taxonomists for standard genome sequencing and annotation.</title>
        <authorList>
            <consortium name="The Broad Institute Genomics Platform"/>
            <consortium name="The Broad Institute Genome Sequencing Center for Infectious Disease"/>
            <person name="Wu L."/>
            <person name="Ma J."/>
        </authorList>
    </citation>
    <scope>NUCLEOTIDE SEQUENCE [LARGE SCALE GENOMIC DNA]</scope>
    <source>
        <strain evidence="3">CCUG 58728</strain>
    </source>
</reference>
<dbReference type="RefSeq" id="WP_380432729.1">
    <property type="nucleotide sequence ID" value="NZ_JBHSAC010000083.1"/>
</dbReference>
<dbReference type="Proteomes" id="UP001595901">
    <property type="component" value="Unassembled WGS sequence"/>
</dbReference>
<protein>
    <recommendedName>
        <fullName evidence="4">Polysaccharide polymerase</fullName>
    </recommendedName>
</protein>
<evidence type="ECO:0000256" key="1">
    <source>
        <dbReference type="SAM" id="Phobius"/>
    </source>
</evidence>
<keyword evidence="1" id="KW-0472">Membrane</keyword>
<feature type="transmembrane region" description="Helical" evidence="1">
    <location>
        <begin position="316"/>
        <end position="333"/>
    </location>
</feature>
<evidence type="ECO:0000313" key="2">
    <source>
        <dbReference type="EMBL" id="MFC3932955.1"/>
    </source>
</evidence>
<feature type="transmembrane region" description="Helical" evidence="1">
    <location>
        <begin position="213"/>
        <end position="230"/>
    </location>
</feature>
<evidence type="ECO:0008006" key="4">
    <source>
        <dbReference type="Google" id="ProtNLM"/>
    </source>
</evidence>
<proteinExistence type="predicted"/>
<feature type="transmembrane region" description="Helical" evidence="1">
    <location>
        <begin position="97"/>
        <end position="114"/>
    </location>
</feature>
<evidence type="ECO:0000313" key="3">
    <source>
        <dbReference type="Proteomes" id="UP001595901"/>
    </source>
</evidence>